<name>A0A934PSL8_9SPHI</name>
<comment type="caution">
    <text evidence="1">The sequence shown here is derived from an EMBL/GenBank/DDBJ whole genome shotgun (WGS) entry which is preliminary data.</text>
</comment>
<sequence>MDLITIQLQQFVRESINPQKFIGKTVSSKDFGKWKDFLAKEINSLNLAVLNLSFHNNGVEKVMLQLVNLSDIVNSYIFKKSLILRNHSQARLIREHYIYTIERFDELISILGNLFPNEAGKIKIADSKLFNTISDLKGHYRELINHLRNSDAGKDLVEIVLLGICKMIHKKNITRNEVHYIESLIFFLLKNEVSLDNRRLSDLLIIHDFNIPDFYRYCVDNWKVYLIDLPGLHEQKEMLLVEKDRLFNLFTAKGLIMPYNMKSLFMELDEFLKEKYTLTNQLIKLRRKLSQDQERTKAGIRFLVNLPVSQFGLFIRIQIEKGILIKENLGELFTFFATHFYTPNTLYISAESLQKKSTDVEFATAQKLKGHLIGMLNWLNTNYNLSNYN</sequence>
<protein>
    <submittedName>
        <fullName evidence="1">Uncharacterized protein</fullName>
    </submittedName>
</protein>
<dbReference type="RefSeq" id="WP_200066590.1">
    <property type="nucleotide sequence ID" value="NZ_JAEHFW010000002.1"/>
</dbReference>
<reference evidence="1" key="1">
    <citation type="submission" date="2020-12" db="EMBL/GenBank/DDBJ databases">
        <title>Bacterial novel species Mucilaginibacter sp. SD-g isolated from soil.</title>
        <authorList>
            <person name="Jung H.-Y."/>
        </authorList>
    </citation>
    <scope>NUCLEOTIDE SEQUENCE</scope>
    <source>
        <strain evidence="1">SD-g</strain>
    </source>
</reference>
<evidence type="ECO:0000313" key="1">
    <source>
        <dbReference type="EMBL" id="MBK0380059.1"/>
    </source>
</evidence>
<dbReference type="AlphaFoldDB" id="A0A934PSL8"/>
<dbReference type="EMBL" id="JAEHFW010000002">
    <property type="protein sequence ID" value="MBK0380059.1"/>
    <property type="molecule type" value="Genomic_DNA"/>
</dbReference>
<organism evidence="1 2">
    <name type="scientific">Mucilaginibacter segetis</name>
    <dbReference type="NCBI Taxonomy" id="2793071"/>
    <lineage>
        <taxon>Bacteria</taxon>
        <taxon>Pseudomonadati</taxon>
        <taxon>Bacteroidota</taxon>
        <taxon>Sphingobacteriia</taxon>
        <taxon>Sphingobacteriales</taxon>
        <taxon>Sphingobacteriaceae</taxon>
        <taxon>Mucilaginibacter</taxon>
    </lineage>
</organism>
<accession>A0A934PSL8</accession>
<dbReference type="Proteomes" id="UP000613193">
    <property type="component" value="Unassembled WGS sequence"/>
</dbReference>
<evidence type="ECO:0000313" key="2">
    <source>
        <dbReference type="Proteomes" id="UP000613193"/>
    </source>
</evidence>
<proteinExistence type="predicted"/>
<gene>
    <name evidence="1" type="ORF">I5M19_12115</name>
</gene>
<keyword evidence="2" id="KW-1185">Reference proteome</keyword>